<evidence type="ECO:0000313" key="5">
    <source>
        <dbReference type="Proteomes" id="UP001252613"/>
    </source>
</evidence>
<dbReference type="GO" id="GO:0010181">
    <property type="term" value="F:FMN binding"/>
    <property type="evidence" value="ECO:0007669"/>
    <property type="project" value="InterPro"/>
</dbReference>
<dbReference type="InterPro" id="IPR002563">
    <property type="entry name" value="Flavin_Rdtase-like_dom"/>
</dbReference>
<comment type="similarity">
    <text evidence="1">Belongs to the non-flavoprotein flavin reductase family.</text>
</comment>
<gene>
    <name evidence="4" type="ORF">J2W43_002301</name>
</gene>
<dbReference type="PANTHER" id="PTHR30466:SF11">
    <property type="entry name" value="FLAVIN-DEPENDENT MONOOXYGENASE, REDUCTASE SUBUNIT HSAB"/>
    <property type="match status" value="1"/>
</dbReference>
<comment type="caution">
    <text evidence="4">The sequence shown here is derived from an EMBL/GenBank/DDBJ whole genome shotgun (WGS) entry which is preliminary data.</text>
</comment>
<evidence type="ECO:0000256" key="2">
    <source>
        <dbReference type="ARBA" id="ARBA00023002"/>
    </source>
</evidence>
<feature type="domain" description="Flavin reductase like" evidence="3">
    <location>
        <begin position="45"/>
        <end position="190"/>
    </location>
</feature>
<dbReference type="InterPro" id="IPR012349">
    <property type="entry name" value="Split_barrel_FMN-bd"/>
</dbReference>
<dbReference type="EC" id="1.5.1.-" evidence="4"/>
<dbReference type="Pfam" id="PF01613">
    <property type="entry name" value="Flavin_Reduct"/>
    <property type="match status" value="1"/>
</dbReference>
<protein>
    <submittedName>
        <fullName evidence="4">Flavin reductase</fullName>
        <ecNumber evidence="4">1.5.1.-</ecNumber>
    </submittedName>
</protein>
<evidence type="ECO:0000313" key="4">
    <source>
        <dbReference type="EMBL" id="MDR6958319.1"/>
    </source>
</evidence>
<dbReference type="SMART" id="SM00903">
    <property type="entry name" value="Flavin_Reduct"/>
    <property type="match status" value="1"/>
</dbReference>
<keyword evidence="2 4" id="KW-0560">Oxidoreductase</keyword>
<dbReference type="SUPFAM" id="SSF50475">
    <property type="entry name" value="FMN-binding split barrel"/>
    <property type="match status" value="1"/>
</dbReference>
<dbReference type="Gene3D" id="2.30.110.10">
    <property type="entry name" value="Electron Transport, Fmn-binding Protein, Chain A"/>
    <property type="match status" value="1"/>
</dbReference>
<evidence type="ECO:0000256" key="1">
    <source>
        <dbReference type="ARBA" id="ARBA00008898"/>
    </source>
</evidence>
<dbReference type="PANTHER" id="PTHR30466">
    <property type="entry name" value="FLAVIN REDUCTASE"/>
    <property type="match status" value="1"/>
</dbReference>
<evidence type="ECO:0000259" key="3">
    <source>
        <dbReference type="SMART" id="SM00903"/>
    </source>
</evidence>
<dbReference type="RefSeq" id="WP_200899315.1">
    <property type="nucleotide sequence ID" value="NZ_JAVDVC010000004.1"/>
</dbReference>
<name>A0AAW8MA33_9PSED</name>
<dbReference type="EMBL" id="JAVDVC010000004">
    <property type="protein sequence ID" value="MDR6958319.1"/>
    <property type="molecule type" value="Genomic_DNA"/>
</dbReference>
<reference evidence="4" key="1">
    <citation type="submission" date="2023-07" db="EMBL/GenBank/DDBJ databases">
        <title>Sorghum-associated microbial communities from plants grown in Nebraska, USA.</title>
        <authorList>
            <person name="Schachtman D."/>
        </authorList>
    </citation>
    <scope>NUCLEOTIDE SEQUENCE</scope>
    <source>
        <strain evidence="4">3432</strain>
    </source>
</reference>
<dbReference type="AlphaFoldDB" id="A0AAW8MA33"/>
<dbReference type="InterPro" id="IPR050268">
    <property type="entry name" value="NADH-dep_flavin_reductase"/>
</dbReference>
<proteinExistence type="inferred from homology"/>
<dbReference type="GO" id="GO:0042602">
    <property type="term" value="F:riboflavin reductase (NADPH) activity"/>
    <property type="evidence" value="ECO:0007669"/>
    <property type="project" value="TreeGrafter"/>
</dbReference>
<sequence>MTAKQRFGANKCTTLQACGDRKMSELQSASHSNSGVDKTLFLHAMSILPGPVSLVTTGEGENRMGLTVSALCSLSAEPPSLIVCVNKNASAHDDLLSRGTFGVNVLKPDQADFATLFTQRGVDRFASSEWIQRVTGAPLLGSALIAFDCRLERSIDGFSHTILIGSIADIVVTPEAPSECLVWHQRRYRTCAEIA</sequence>
<organism evidence="4 5">
    <name type="scientific">Pseudomonas brassicacearum</name>
    <dbReference type="NCBI Taxonomy" id="930166"/>
    <lineage>
        <taxon>Bacteria</taxon>
        <taxon>Pseudomonadati</taxon>
        <taxon>Pseudomonadota</taxon>
        <taxon>Gammaproteobacteria</taxon>
        <taxon>Pseudomonadales</taxon>
        <taxon>Pseudomonadaceae</taxon>
        <taxon>Pseudomonas</taxon>
    </lineage>
</organism>
<dbReference type="Proteomes" id="UP001252613">
    <property type="component" value="Unassembled WGS sequence"/>
</dbReference>
<accession>A0AAW8MA33</accession>